<dbReference type="InterPro" id="IPR011021">
    <property type="entry name" value="Arrestin-like_N"/>
</dbReference>
<dbReference type="Proteomes" id="UP000002258">
    <property type="component" value="Chromosome 1"/>
</dbReference>
<dbReference type="OrthoDB" id="2333384at2759"/>
<dbReference type="EMBL" id="AAVQ01000001">
    <property type="protein sequence ID" value="EAZ63688.2"/>
    <property type="molecule type" value="Genomic_DNA"/>
</dbReference>
<comment type="caution">
    <text evidence="2">The sequence shown here is derived from an EMBL/GenBank/DDBJ whole genome shotgun (WGS) entry which is preliminary data.</text>
</comment>
<feature type="non-terminal residue" evidence="2">
    <location>
        <position position="192"/>
    </location>
</feature>
<evidence type="ECO:0000259" key="1">
    <source>
        <dbReference type="Pfam" id="PF00339"/>
    </source>
</evidence>
<protein>
    <recommendedName>
        <fullName evidence="1">Arrestin-like N-terminal domain-containing protein</fullName>
    </recommendedName>
</protein>
<dbReference type="HOGENOM" id="CLU_1418306_0_0_1"/>
<organism evidence="2 3">
    <name type="scientific">Scheffersomyces stipitis (strain ATCC 58785 / CBS 6054 / NBRC 10063 / NRRL Y-11545)</name>
    <name type="common">Yeast</name>
    <name type="synonym">Pichia stipitis</name>
    <dbReference type="NCBI Taxonomy" id="322104"/>
    <lineage>
        <taxon>Eukaryota</taxon>
        <taxon>Fungi</taxon>
        <taxon>Dikarya</taxon>
        <taxon>Ascomycota</taxon>
        <taxon>Saccharomycotina</taxon>
        <taxon>Pichiomycetes</taxon>
        <taxon>Debaryomycetaceae</taxon>
        <taxon>Scheffersomyces</taxon>
    </lineage>
</organism>
<accession>A3GF35</accession>
<name>A3GF35_PICST</name>
<reference evidence="2 3" key="1">
    <citation type="journal article" date="2007" name="Nat. Biotechnol.">
        <title>Genome sequence of the lignocellulose-bioconverting and xylose-fermenting yeast Pichia stipitis.</title>
        <authorList>
            <person name="Jeffries T.W."/>
            <person name="Grigoriev I.V."/>
            <person name="Grimwood J."/>
            <person name="Laplaza J.M."/>
            <person name="Aerts A."/>
            <person name="Salamov A."/>
            <person name="Schmutz J."/>
            <person name="Lindquist E."/>
            <person name="Dehal P."/>
            <person name="Shapiro H."/>
            <person name="Jin Y.S."/>
            <person name="Passoth V."/>
            <person name="Richardson P.M."/>
        </authorList>
    </citation>
    <scope>NUCLEOTIDE SEQUENCE [LARGE SCALE GENOMIC DNA]</scope>
    <source>
        <strain evidence="3">ATCC 58785 / CBS 6054 / NBRC 10063 / NRRL Y-11545</strain>
    </source>
</reference>
<dbReference type="RefSeq" id="XP_001387711.2">
    <property type="nucleotide sequence ID" value="XM_001387674.1"/>
</dbReference>
<dbReference type="eggNOG" id="ENOG502SWT6">
    <property type="taxonomic scope" value="Eukaryota"/>
</dbReference>
<evidence type="ECO:0000313" key="2">
    <source>
        <dbReference type="EMBL" id="EAZ63688.2"/>
    </source>
</evidence>
<dbReference type="InParanoid" id="A3GF35"/>
<dbReference type="GeneID" id="4850884"/>
<sequence length="192" mass="21811">MNSKPYLPSMGSFLNVITSPISGRYKPATQSESSDSIPEDNHPVTMSLDLANTVVFQKGINKEEKMVSPPKTISGDIVVYVFTPARLCHLKIEFRGKKYITLQKSAYHNTQSPLVKCRTLVYDTVLWKQEDVLPIGIYNYSFTFVVEPSLPETVDTANLQIHYELDVSMKYTLPSSNSQKLKTIRRFKEVQL</sequence>
<feature type="domain" description="Arrestin-like N-terminal" evidence="1">
    <location>
        <begin position="60"/>
        <end position="173"/>
    </location>
</feature>
<dbReference type="KEGG" id="pic:PICST_28102"/>
<dbReference type="Pfam" id="PF00339">
    <property type="entry name" value="Arrestin_N"/>
    <property type="match status" value="1"/>
</dbReference>
<evidence type="ECO:0000313" key="3">
    <source>
        <dbReference type="Proteomes" id="UP000002258"/>
    </source>
</evidence>
<keyword evidence="3" id="KW-1185">Reference proteome</keyword>
<dbReference type="InterPro" id="IPR014752">
    <property type="entry name" value="Arrestin-like_C"/>
</dbReference>
<dbReference type="AlphaFoldDB" id="A3GF35"/>
<gene>
    <name evidence="2" type="ORF">PICST_28102</name>
</gene>
<proteinExistence type="predicted"/>
<dbReference type="Gene3D" id="2.60.40.640">
    <property type="match status" value="1"/>
</dbReference>